<dbReference type="InterPro" id="IPR015424">
    <property type="entry name" value="PyrdxlP-dep_Trfase"/>
</dbReference>
<name>A0AAW7ZCM7_9FIRM</name>
<dbReference type="EMBL" id="JARPTC010000013">
    <property type="protein sequence ID" value="MDO7787444.1"/>
    <property type="molecule type" value="Genomic_DNA"/>
</dbReference>
<reference evidence="6" key="1">
    <citation type="journal article" date="2023" name="J. Hazard. Mater.">
        <title>Anaerobic biodegradation of pyrene and benzo[a]pyrene by a new sulfate-reducing Desulforamulus aquiferis strain DSA.</title>
        <authorList>
            <person name="Zhang Z."/>
            <person name="Sun J."/>
            <person name="Gong X."/>
            <person name="Wang C."/>
            <person name="Wang H."/>
        </authorList>
    </citation>
    <scope>NUCLEOTIDE SEQUENCE</scope>
    <source>
        <strain evidence="6">DSA</strain>
    </source>
</reference>
<evidence type="ECO:0000313" key="7">
    <source>
        <dbReference type="Proteomes" id="UP001172911"/>
    </source>
</evidence>
<gene>
    <name evidence="6" type="ORF">P6N53_09450</name>
</gene>
<accession>A0AAW7ZCM7</accession>
<dbReference type="InterPro" id="IPR004839">
    <property type="entry name" value="Aminotransferase_I/II_large"/>
</dbReference>
<organism evidence="6 7">
    <name type="scientific">Desulforamulus aquiferis</name>
    <dbReference type="NCBI Taxonomy" id="1397668"/>
    <lineage>
        <taxon>Bacteria</taxon>
        <taxon>Bacillati</taxon>
        <taxon>Bacillota</taxon>
        <taxon>Clostridia</taxon>
        <taxon>Eubacteriales</taxon>
        <taxon>Peptococcaceae</taxon>
        <taxon>Desulforamulus</taxon>
    </lineage>
</organism>
<dbReference type="Gene3D" id="3.40.640.10">
    <property type="entry name" value="Type I PLP-dependent aspartate aminotransferase-like (Major domain)"/>
    <property type="match status" value="1"/>
</dbReference>
<dbReference type="PANTHER" id="PTHR42832:SF3">
    <property type="entry name" value="L-GLUTAMINE--4-(METHYLSULFANYL)-2-OXOBUTANOATE AMINOTRANSFERASE"/>
    <property type="match status" value="1"/>
</dbReference>
<keyword evidence="7" id="KW-1185">Reference proteome</keyword>
<comment type="similarity">
    <text evidence="4">Belongs to the class-I pyridoxal-phosphate-dependent aminotransferase family.</text>
</comment>
<keyword evidence="2 4" id="KW-0032">Aminotransferase</keyword>
<evidence type="ECO:0000256" key="4">
    <source>
        <dbReference type="RuleBase" id="RU000481"/>
    </source>
</evidence>
<dbReference type="EC" id="2.6.1.-" evidence="4"/>
<dbReference type="InterPro" id="IPR050881">
    <property type="entry name" value="LL-DAP_aminotransferase"/>
</dbReference>
<comment type="caution">
    <text evidence="6">The sequence shown here is derived from an EMBL/GenBank/DDBJ whole genome shotgun (WGS) entry which is preliminary data.</text>
</comment>
<protein>
    <recommendedName>
        <fullName evidence="4">Aminotransferase</fullName>
        <ecNumber evidence="4">2.6.1.-</ecNumber>
    </recommendedName>
</protein>
<dbReference type="InterPro" id="IPR015421">
    <property type="entry name" value="PyrdxlP-dep_Trfase_major"/>
</dbReference>
<dbReference type="Gene3D" id="3.90.1150.10">
    <property type="entry name" value="Aspartate Aminotransferase, domain 1"/>
    <property type="match status" value="1"/>
</dbReference>
<dbReference type="GO" id="GO:0030170">
    <property type="term" value="F:pyridoxal phosphate binding"/>
    <property type="evidence" value="ECO:0007669"/>
    <property type="project" value="InterPro"/>
</dbReference>
<evidence type="ECO:0000256" key="3">
    <source>
        <dbReference type="ARBA" id="ARBA00022679"/>
    </source>
</evidence>
<dbReference type="GO" id="GO:0008483">
    <property type="term" value="F:transaminase activity"/>
    <property type="evidence" value="ECO:0007669"/>
    <property type="project" value="UniProtKB-KW"/>
</dbReference>
<dbReference type="RefSeq" id="WP_304542587.1">
    <property type="nucleotide sequence ID" value="NZ_JARPTC010000013.1"/>
</dbReference>
<dbReference type="Pfam" id="PF00155">
    <property type="entry name" value="Aminotran_1_2"/>
    <property type="match status" value="1"/>
</dbReference>
<reference evidence="6" key="2">
    <citation type="submission" date="2023-03" db="EMBL/GenBank/DDBJ databases">
        <authorList>
            <person name="Zhang Z."/>
        </authorList>
    </citation>
    <scope>NUCLEOTIDE SEQUENCE</scope>
    <source>
        <strain evidence="6">DSA</strain>
    </source>
</reference>
<proteinExistence type="inferred from homology"/>
<dbReference type="CDD" id="cd00609">
    <property type="entry name" value="AAT_like"/>
    <property type="match status" value="1"/>
</dbReference>
<dbReference type="SUPFAM" id="SSF53383">
    <property type="entry name" value="PLP-dependent transferases"/>
    <property type="match status" value="1"/>
</dbReference>
<evidence type="ECO:0000256" key="1">
    <source>
        <dbReference type="ARBA" id="ARBA00001933"/>
    </source>
</evidence>
<dbReference type="Proteomes" id="UP001172911">
    <property type="component" value="Unassembled WGS sequence"/>
</dbReference>
<dbReference type="PANTHER" id="PTHR42832">
    <property type="entry name" value="AMINO ACID AMINOTRANSFERASE"/>
    <property type="match status" value="1"/>
</dbReference>
<sequence length="388" mass="42617">MKLAQRMQSLTPGIFTELARAKAKVEARGLKVINLSVGSPDLPPAPHIIEALRKGVENPNNYTYPLEGKLELHQALATWYKERFNVELDPKTEVITLMGSQDGLAHISMAYIDPGDIALVPDPGYPIYSASILLAGGELYPMPLLASNRFLPDLAAIPPEIAQRAKMMTINYPNNPVAASADEGFFTEVVEFAKKYDILICHDIAYSELAYDGFKPTSFMQIPGAKEVGIEFYSLSKTYNMAGCRLGFAVGNSRVLSALGQIKSNIDYGVFFAVQEAGIAALMGDQECVRKTAETYQRRRDILVDGLGQLGWQMPRPQASMFIWAPLPKGYKSSVDFCLELLNKAGVLMVPGVAFGEQGEGYVRIAMVQNEENLKEALVRIGSSFQFS</sequence>
<dbReference type="NCBIfam" id="NF006756">
    <property type="entry name" value="PRK09276.1"/>
    <property type="match status" value="1"/>
</dbReference>
<comment type="cofactor">
    <cofactor evidence="1 4">
        <name>pyridoxal 5'-phosphate</name>
        <dbReference type="ChEBI" id="CHEBI:597326"/>
    </cofactor>
</comment>
<evidence type="ECO:0000259" key="5">
    <source>
        <dbReference type="Pfam" id="PF00155"/>
    </source>
</evidence>
<dbReference type="PROSITE" id="PS00105">
    <property type="entry name" value="AA_TRANSFER_CLASS_1"/>
    <property type="match status" value="1"/>
</dbReference>
<dbReference type="InterPro" id="IPR015422">
    <property type="entry name" value="PyrdxlP-dep_Trfase_small"/>
</dbReference>
<evidence type="ECO:0000256" key="2">
    <source>
        <dbReference type="ARBA" id="ARBA00022576"/>
    </source>
</evidence>
<evidence type="ECO:0000313" key="6">
    <source>
        <dbReference type="EMBL" id="MDO7787444.1"/>
    </source>
</evidence>
<keyword evidence="3 4" id="KW-0808">Transferase</keyword>
<dbReference type="InterPro" id="IPR004838">
    <property type="entry name" value="NHTrfase_class1_PyrdxlP-BS"/>
</dbReference>
<feature type="domain" description="Aminotransferase class I/classII large" evidence="5">
    <location>
        <begin position="31"/>
        <end position="381"/>
    </location>
</feature>
<dbReference type="AlphaFoldDB" id="A0AAW7ZCM7"/>